<name>A0A843U9X0_COLES</name>
<dbReference type="AlphaFoldDB" id="A0A843U9X0"/>
<gene>
    <name evidence="1" type="ORF">Taro_010571</name>
</gene>
<evidence type="ECO:0000313" key="2">
    <source>
        <dbReference type="Proteomes" id="UP000652761"/>
    </source>
</evidence>
<accession>A0A843U9X0</accession>
<comment type="caution">
    <text evidence="1">The sequence shown here is derived from an EMBL/GenBank/DDBJ whole genome shotgun (WGS) entry which is preliminary data.</text>
</comment>
<sequence length="270" mass="29521">MTRYVWTFPPLRDVTRRSAVPSPRLELGKEKWKTLRSSSTTRFGRPRPTPRGVTLWSAPHARLGNSAACHRLRRAHVADGANQRSGTDRMPNRPLPAQVLDVHVRRALLVPAFDLHRHVSGSRARPLLECLLNKSHAATPSGDLLVLFSRSNRKFKAFNRLAEGGRPVGDDDRESLWSGGAAQQQQQQMRLVGLGLIDLHPLLPSLLPPPPAPHNAALPAPPAASSALVRCSSVRLVLLLVSALPELHNGGAEVANMRSDPATLYSFRPG</sequence>
<evidence type="ECO:0000313" key="1">
    <source>
        <dbReference type="EMBL" id="MQL78133.1"/>
    </source>
</evidence>
<dbReference type="EMBL" id="NMUH01000384">
    <property type="protein sequence ID" value="MQL78133.1"/>
    <property type="molecule type" value="Genomic_DNA"/>
</dbReference>
<reference evidence="1" key="1">
    <citation type="submission" date="2017-07" db="EMBL/GenBank/DDBJ databases">
        <title>Taro Niue Genome Assembly and Annotation.</title>
        <authorList>
            <person name="Atibalentja N."/>
            <person name="Keating K."/>
            <person name="Fields C.J."/>
        </authorList>
    </citation>
    <scope>NUCLEOTIDE SEQUENCE</scope>
    <source>
        <strain evidence="1">Niue_2</strain>
        <tissue evidence="1">Leaf</tissue>
    </source>
</reference>
<proteinExistence type="predicted"/>
<keyword evidence="2" id="KW-1185">Reference proteome</keyword>
<organism evidence="1 2">
    <name type="scientific">Colocasia esculenta</name>
    <name type="common">Wild taro</name>
    <name type="synonym">Arum esculentum</name>
    <dbReference type="NCBI Taxonomy" id="4460"/>
    <lineage>
        <taxon>Eukaryota</taxon>
        <taxon>Viridiplantae</taxon>
        <taxon>Streptophyta</taxon>
        <taxon>Embryophyta</taxon>
        <taxon>Tracheophyta</taxon>
        <taxon>Spermatophyta</taxon>
        <taxon>Magnoliopsida</taxon>
        <taxon>Liliopsida</taxon>
        <taxon>Araceae</taxon>
        <taxon>Aroideae</taxon>
        <taxon>Colocasieae</taxon>
        <taxon>Colocasia</taxon>
    </lineage>
</organism>
<protein>
    <submittedName>
        <fullName evidence="1">Uncharacterized protein</fullName>
    </submittedName>
</protein>
<dbReference type="Proteomes" id="UP000652761">
    <property type="component" value="Unassembled WGS sequence"/>
</dbReference>